<dbReference type="GO" id="GO:0005886">
    <property type="term" value="C:plasma membrane"/>
    <property type="evidence" value="ECO:0007669"/>
    <property type="project" value="UniProtKB-SubCell"/>
</dbReference>
<feature type="domain" description="EamA" evidence="12">
    <location>
        <begin position="5"/>
        <end position="136"/>
    </location>
</feature>
<keyword evidence="7" id="KW-0448">Lipopolysaccharide biosynthesis</keyword>
<keyword evidence="8 11" id="KW-1133">Transmembrane helix</keyword>
<name>A0A831TKA8_9BACT</name>
<dbReference type="PANTHER" id="PTHR30561">
    <property type="entry name" value="SMR FAMILY PROTON-DEPENDENT DRUG EFFLUX TRANSPORTER SUGE"/>
    <property type="match status" value="1"/>
</dbReference>
<dbReference type="GO" id="GO:0009245">
    <property type="term" value="P:lipid A biosynthetic process"/>
    <property type="evidence" value="ECO:0007669"/>
    <property type="project" value="UniProtKB-KW"/>
</dbReference>
<keyword evidence="9" id="KW-0443">Lipid metabolism</keyword>
<evidence type="ECO:0000256" key="11">
    <source>
        <dbReference type="SAM" id="Phobius"/>
    </source>
</evidence>
<comment type="caution">
    <text evidence="13">The sequence shown here is derived from an EMBL/GenBank/DDBJ whole genome shotgun (WGS) entry which is preliminary data.</text>
</comment>
<feature type="transmembrane region" description="Helical" evidence="11">
    <location>
        <begin position="61"/>
        <end position="80"/>
    </location>
</feature>
<evidence type="ECO:0000256" key="8">
    <source>
        <dbReference type="ARBA" id="ARBA00022989"/>
    </source>
</evidence>
<accession>A0A831TKA8</accession>
<dbReference type="InterPro" id="IPR000390">
    <property type="entry name" value="Small_drug/metabolite_transptr"/>
</dbReference>
<dbReference type="Gene3D" id="1.10.3730.20">
    <property type="match status" value="1"/>
</dbReference>
<protein>
    <submittedName>
        <fullName evidence="13">EamA family transporter</fullName>
    </submittedName>
</protein>
<keyword evidence="6 11" id="KW-0812">Transmembrane</keyword>
<keyword evidence="10 11" id="KW-0472">Membrane</keyword>
<evidence type="ECO:0000256" key="5">
    <source>
        <dbReference type="ARBA" id="ARBA00022556"/>
    </source>
</evidence>
<comment type="subcellular location">
    <subcellularLocation>
        <location evidence="1">Cell membrane</location>
        <topology evidence="1">Multi-pass membrane protein</topology>
    </subcellularLocation>
</comment>
<sequence>MTLFALGLILAAAFCHATWNLLAKRVGSGAPFVWLFGTLGALIYGPLAIGIILWQRPELGLPQLVFIVGSALLHIAYFLLLQQGYRVGDLSLVYPLARGTGPMLSTLGAIALFGERPSPLALAGAALIIGSIFLLTGGARLLRRPLSADGAVVFGLLTGTLIATYTLWDKHAVSALLIPPVVLDWSTAVARSLLLTPIAARRWDEVQALWRDHRLPVLGVAILTPLAYILVLTAMRFTPVSYVAPAREISILIGTAMGAHLLDEGDAHRRLLAASGMVLGIIALALG</sequence>
<evidence type="ECO:0000256" key="2">
    <source>
        <dbReference type="ARBA" id="ARBA00022475"/>
    </source>
</evidence>
<evidence type="ECO:0000256" key="7">
    <source>
        <dbReference type="ARBA" id="ARBA00022985"/>
    </source>
</evidence>
<evidence type="ECO:0000256" key="3">
    <source>
        <dbReference type="ARBA" id="ARBA00022516"/>
    </source>
</evidence>
<gene>
    <name evidence="13" type="ORF">ENP34_13340</name>
</gene>
<dbReference type="SUPFAM" id="SSF103481">
    <property type="entry name" value="Multidrug resistance efflux transporter EmrE"/>
    <property type="match status" value="2"/>
</dbReference>
<dbReference type="GO" id="GO:0022857">
    <property type="term" value="F:transmembrane transporter activity"/>
    <property type="evidence" value="ECO:0007669"/>
    <property type="project" value="InterPro"/>
</dbReference>
<proteinExistence type="predicted"/>
<feature type="transmembrane region" description="Helical" evidence="11">
    <location>
        <begin position="33"/>
        <end position="54"/>
    </location>
</feature>
<dbReference type="Pfam" id="PF00892">
    <property type="entry name" value="EamA"/>
    <property type="match status" value="1"/>
</dbReference>
<reference evidence="13" key="1">
    <citation type="journal article" date="2020" name="mSystems">
        <title>Genome- and Community-Level Interaction Insights into Carbon Utilization and Element Cycling Functions of Hydrothermarchaeota in Hydrothermal Sediment.</title>
        <authorList>
            <person name="Zhou Z."/>
            <person name="Liu Y."/>
            <person name="Xu W."/>
            <person name="Pan J."/>
            <person name="Luo Z.H."/>
            <person name="Li M."/>
        </authorList>
    </citation>
    <scope>NUCLEOTIDE SEQUENCE [LARGE SCALE GENOMIC DNA]</scope>
    <source>
        <strain evidence="13">SpSt-210</strain>
    </source>
</reference>
<dbReference type="InterPro" id="IPR037185">
    <property type="entry name" value="EmrE-like"/>
</dbReference>
<feature type="transmembrane region" description="Helical" evidence="11">
    <location>
        <begin position="174"/>
        <end position="194"/>
    </location>
</feature>
<evidence type="ECO:0000256" key="9">
    <source>
        <dbReference type="ARBA" id="ARBA00023098"/>
    </source>
</evidence>
<evidence type="ECO:0000259" key="12">
    <source>
        <dbReference type="Pfam" id="PF00892"/>
    </source>
</evidence>
<feature type="transmembrane region" description="Helical" evidence="11">
    <location>
        <begin position="215"/>
        <end position="235"/>
    </location>
</feature>
<evidence type="ECO:0000256" key="10">
    <source>
        <dbReference type="ARBA" id="ARBA00023136"/>
    </source>
</evidence>
<dbReference type="AlphaFoldDB" id="A0A831TKA8"/>
<dbReference type="EMBL" id="DSIY01000308">
    <property type="protein sequence ID" value="HEG92399.1"/>
    <property type="molecule type" value="Genomic_DNA"/>
</dbReference>
<keyword evidence="3" id="KW-0444">Lipid biosynthesis</keyword>
<feature type="transmembrane region" description="Helical" evidence="11">
    <location>
        <begin position="267"/>
        <end position="286"/>
    </location>
</feature>
<dbReference type="PANTHER" id="PTHR30561:SF9">
    <property type="entry name" value="4-AMINO-4-DEOXY-L-ARABINOSE-PHOSPHOUNDECAPRENOL FLIPPASE SUBUNIT ARNF-RELATED"/>
    <property type="match status" value="1"/>
</dbReference>
<feature type="transmembrane region" description="Helical" evidence="11">
    <location>
        <begin position="151"/>
        <end position="168"/>
    </location>
</feature>
<keyword evidence="2" id="KW-1003">Cell membrane</keyword>
<feature type="transmembrane region" description="Helical" evidence="11">
    <location>
        <begin position="120"/>
        <end position="139"/>
    </location>
</feature>
<evidence type="ECO:0000313" key="13">
    <source>
        <dbReference type="EMBL" id="HEG92399.1"/>
    </source>
</evidence>
<evidence type="ECO:0000256" key="4">
    <source>
        <dbReference type="ARBA" id="ARBA00022519"/>
    </source>
</evidence>
<evidence type="ECO:0000256" key="6">
    <source>
        <dbReference type="ARBA" id="ARBA00022692"/>
    </source>
</evidence>
<dbReference type="GO" id="GO:0009103">
    <property type="term" value="P:lipopolysaccharide biosynthetic process"/>
    <property type="evidence" value="ECO:0007669"/>
    <property type="project" value="UniProtKB-KW"/>
</dbReference>
<organism evidence="13">
    <name type="scientific">Thermorudis peleae</name>
    <dbReference type="NCBI Taxonomy" id="1382356"/>
    <lineage>
        <taxon>Bacteria</taxon>
        <taxon>Pseudomonadati</taxon>
        <taxon>Thermomicrobiota</taxon>
        <taxon>Thermomicrobia</taxon>
        <taxon>Thermomicrobia incertae sedis</taxon>
        <taxon>Thermorudis</taxon>
    </lineage>
</organism>
<keyword evidence="4" id="KW-0997">Cell inner membrane</keyword>
<evidence type="ECO:0000256" key="1">
    <source>
        <dbReference type="ARBA" id="ARBA00004651"/>
    </source>
</evidence>
<keyword evidence="5" id="KW-0441">Lipid A biosynthesis</keyword>
<dbReference type="InterPro" id="IPR000620">
    <property type="entry name" value="EamA_dom"/>
</dbReference>